<evidence type="ECO:0000256" key="1">
    <source>
        <dbReference type="ARBA" id="ARBA00023015"/>
    </source>
</evidence>
<dbReference type="InterPro" id="IPR016032">
    <property type="entry name" value="Sig_transdc_resp-reg_C-effctor"/>
</dbReference>
<name>A0A0M6XZ22_9HYPH</name>
<dbReference type="Gene3D" id="3.30.450.20">
    <property type="entry name" value="PAS domain"/>
    <property type="match status" value="1"/>
</dbReference>
<dbReference type="SUPFAM" id="SSF55785">
    <property type="entry name" value="PYP-like sensor domain (PAS domain)"/>
    <property type="match status" value="1"/>
</dbReference>
<dbReference type="NCBIfam" id="TIGR00229">
    <property type="entry name" value="sensory_box"/>
    <property type="match status" value="1"/>
</dbReference>
<keyword evidence="2" id="KW-0238">DNA-binding</keyword>
<dbReference type="RefSeq" id="WP_023000745.1">
    <property type="nucleotide sequence ID" value="NZ_CP045617.1"/>
</dbReference>
<dbReference type="InterPro" id="IPR035965">
    <property type="entry name" value="PAS-like_dom_sf"/>
</dbReference>
<evidence type="ECO:0000259" key="5">
    <source>
        <dbReference type="PROSITE" id="PS50112"/>
    </source>
</evidence>
<protein>
    <submittedName>
        <fullName evidence="6">Transcriptional regulatory protein UhpA</fullName>
    </submittedName>
</protein>
<accession>A0A0M6XZ22</accession>
<dbReference type="PROSITE" id="PS00622">
    <property type="entry name" value="HTH_LUXR_1"/>
    <property type="match status" value="1"/>
</dbReference>
<dbReference type="PANTHER" id="PTHR44688:SF16">
    <property type="entry name" value="DNA-BINDING TRANSCRIPTIONAL ACTIVATOR DEVR_DOSR"/>
    <property type="match status" value="1"/>
</dbReference>
<feature type="domain" description="HTH luxR-type" evidence="4">
    <location>
        <begin position="115"/>
        <end position="180"/>
    </location>
</feature>
<evidence type="ECO:0000256" key="2">
    <source>
        <dbReference type="ARBA" id="ARBA00023125"/>
    </source>
</evidence>
<dbReference type="STRING" id="187304.B0E33_22465"/>
<proteinExistence type="predicted"/>
<gene>
    <name evidence="6" type="primary">uhpA</name>
    <name evidence="6" type="ORF">LAL4801_01548</name>
</gene>
<dbReference type="Gene3D" id="1.10.10.10">
    <property type="entry name" value="Winged helix-like DNA-binding domain superfamily/Winged helix DNA-binding domain"/>
    <property type="match status" value="1"/>
</dbReference>
<dbReference type="GO" id="GO:0006355">
    <property type="term" value="P:regulation of DNA-templated transcription"/>
    <property type="evidence" value="ECO:0007669"/>
    <property type="project" value="InterPro"/>
</dbReference>
<dbReference type="InterPro" id="IPR036388">
    <property type="entry name" value="WH-like_DNA-bd_sf"/>
</dbReference>
<reference evidence="7" key="1">
    <citation type="submission" date="2015-07" db="EMBL/GenBank/DDBJ databases">
        <authorList>
            <person name="Rodrigo-Torres Lidia"/>
            <person name="Arahal R.David."/>
        </authorList>
    </citation>
    <scope>NUCLEOTIDE SEQUENCE [LARGE SCALE GENOMIC DNA]</scope>
    <source>
        <strain evidence="7">CECT 4801</strain>
    </source>
</reference>
<keyword evidence="7" id="KW-1185">Reference proteome</keyword>
<dbReference type="PROSITE" id="PS50112">
    <property type="entry name" value="PAS"/>
    <property type="match status" value="1"/>
</dbReference>
<dbReference type="InterPro" id="IPR000792">
    <property type="entry name" value="Tscrpt_reg_LuxR_C"/>
</dbReference>
<feature type="domain" description="PAS" evidence="5">
    <location>
        <begin position="28"/>
        <end position="59"/>
    </location>
</feature>
<evidence type="ECO:0000256" key="3">
    <source>
        <dbReference type="ARBA" id="ARBA00023163"/>
    </source>
</evidence>
<dbReference type="SMART" id="SM00421">
    <property type="entry name" value="HTH_LUXR"/>
    <property type="match status" value="1"/>
</dbReference>
<dbReference type="CDD" id="cd06170">
    <property type="entry name" value="LuxR_C_like"/>
    <property type="match status" value="1"/>
</dbReference>
<evidence type="ECO:0000259" key="4">
    <source>
        <dbReference type="PROSITE" id="PS50043"/>
    </source>
</evidence>
<dbReference type="Proteomes" id="UP000048926">
    <property type="component" value="Unassembled WGS sequence"/>
</dbReference>
<dbReference type="CDD" id="cd00130">
    <property type="entry name" value="PAS"/>
    <property type="match status" value="1"/>
</dbReference>
<evidence type="ECO:0000313" key="6">
    <source>
        <dbReference type="EMBL" id="CTQ43112.1"/>
    </source>
</evidence>
<dbReference type="PANTHER" id="PTHR44688">
    <property type="entry name" value="DNA-BINDING TRANSCRIPTIONAL ACTIVATOR DEVR_DOSR"/>
    <property type="match status" value="1"/>
</dbReference>
<dbReference type="SUPFAM" id="SSF46894">
    <property type="entry name" value="C-terminal effector domain of the bipartite response regulators"/>
    <property type="match status" value="1"/>
</dbReference>
<organism evidence="6 7">
    <name type="scientific">Roseibium aggregatum</name>
    <dbReference type="NCBI Taxonomy" id="187304"/>
    <lineage>
        <taxon>Bacteria</taxon>
        <taxon>Pseudomonadati</taxon>
        <taxon>Pseudomonadota</taxon>
        <taxon>Alphaproteobacteria</taxon>
        <taxon>Hyphomicrobiales</taxon>
        <taxon>Stappiaceae</taxon>
        <taxon>Roseibium</taxon>
    </lineage>
</organism>
<dbReference type="Pfam" id="PF13426">
    <property type="entry name" value="PAS_9"/>
    <property type="match status" value="1"/>
</dbReference>
<dbReference type="InterPro" id="IPR000014">
    <property type="entry name" value="PAS"/>
</dbReference>
<dbReference type="EMBL" id="CXST01000001">
    <property type="protein sequence ID" value="CTQ43112.1"/>
    <property type="molecule type" value="Genomic_DNA"/>
</dbReference>
<dbReference type="OrthoDB" id="9782655at2"/>
<dbReference type="Pfam" id="PF00196">
    <property type="entry name" value="GerE"/>
    <property type="match status" value="1"/>
</dbReference>
<dbReference type="GO" id="GO:0003677">
    <property type="term" value="F:DNA binding"/>
    <property type="evidence" value="ECO:0007669"/>
    <property type="project" value="UniProtKB-KW"/>
</dbReference>
<sequence length="181" mass="20438">MDDFAALAFDNAPVGLALTEERQIRRCNARLADMFGFEPEELSGASLSVLYPSSEEFLRIGKIGLERMKGSGRYRDERIMRRKSGDLFWCRVRGQSLNLEAPFARAVWSFADISEDRPLAEMSLRERQVAKLLAEGNTTKEIARLLGLSPRTVEVHRARLMKKFSARNSLELIAHIAGIPL</sequence>
<keyword evidence="3" id="KW-0804">Transcription</keyword>
<dbReference type="PRINTS" id="PR00038">
    <property type="entry name" value="HTHLUXR"/>
</dbReference>
<keyword evidence="1" id="KW-0805">Transcription regulation</keyword>
<dbReference type="PROSITE" id="PS50043">
    <property type="entry name" value="HTH_LUXR_2"/>
    <property type="match status" value="1"/>
</dbReference>
<dbReference type="AlphaFoldDB" id="A0A0M6XZ22"/>
<evidence type="ECO:0000313" key="7">
    <source>
        <dbReference type="Proteomes" id="UP000048926"/>
    </source>
</evidence>